<dbReference type="GO" id="GO:0003824">
    <property type="term" value="F:catalytic activity"/>
    <property type="evidence" value="ECO:0007669"/>
    <property type="project" value="InterPro"/>
</dbReference>
<evidence type="ECO:0000256" key="1">
    <source>
        <dbReference type="ARBA" id="ARBA00001957"/>
    </source>
</evidence>
<evidence type="ECO:0000256" key="3">
    <source>
        <dbReference type="ARBA" id="ARBA00022450"/>
    </source>
</evidence>
<dbReference type="FunFam" id="2.30.38.10:FF:000001">
    <property type="entry name" value="Non-ribosomal peptide synthetase PvdI"/>
    <property type="match status" value="1"/>
</dbReference>
<evidence type="ECO:0000313" key="6">
    <source>
        <dbReference type="EMBL" id="ASR75186.1"/>
    </source>
</evidence>
<keyword evidence="3" id="KW-0596">Phosphopantetheine</keyword>
<dbReference type="InterPro" id="IPR036736">
    <property type="entry name" value="ACP-like_sf"/>
</dbReference>
<feature type="domain" description="Carrier" evidence="5">
    <location>
        <begin position="988"/>
        <end position="1063"/>
    </location>
</feature>
<dbReference type="InterPro" id="IPR010071">
    <property type="entry name" value="AA_adenyl_dom"/>
</dbReference>
<dbReference type="Pfam" id="PF00550">
    <property type="entry name" value="PP-binding"/>
    <property type="match status" value="1"/>
</dbReference>
<dbReference type="CDD" id="cd19543">
    <property type="entry name" value="DCL_NRPS"/>
    <property type="match status" value="1"/>
</dbReference>
<dbReference type="InterPro" id="IPR009081">
    <property type="entry name" value="PP-bd_ACP"/>
</dbReference>
<dbReference type="Gene3D" id="1.10.1200.10">
    <property type="entry name" value="ACP-like"/>
    <property type="match status" value="1"/>
</dbReference>
<dbReference type="InterPro" id="IPR006162">
    <property type="entry name" value="Ppantetheine_attach_site"/>
</dbReference>
<accession>A0A222YWJ5</accession>
<dbReference type="InterPro" id="IPR045851">
    <property type="entry name" value="AMP-bd_C_sf"/>
</dbReference>
<dbReference type="Pfam" id="PF00501">
    <property type="entry name" value="AMP-binding"/>
    <property type="match status" value="1"/>
</dbReference>
<dbReference type="FunFam" id="3.40.50.980:FF:000001">
    <property type="entry name" value="Non-ribosomal peptide synthetase"/>
    <property type="match status" value="1"/>
</dbReference>
<dbReference type="GO" id="GO:0044550">
    <property type="term" value="P:secondary metabolite biosynthetic process"/>
    <property type="evidence" value="ECO:0007669"/>
    <property type="project" value="UniProtKB-ARBA"/>
</dbReference>
<dbReference type="InterPro" id="IPR000873">
    <property type="entry name" value="AMP-dep_synth/lig_dom"/>
</dbReference>
<evidence type="ECO:0000256" key="4">
    <source>
        <dbReference type="ARBA" id="ARBA00022553"/>
    </source>
</evidence>
<dbReference type="InterPro" id="IPR025110">
    <property type="entry name" value="AMP-bd_C"/>
</dbReference>
<dbReference type="InterPro" id="IPR020845">
    <property type="entry name" value="AMP-binding_CS"/>
</dbReference>
<comment type="similarity">
    <text evidence="2">Belongs to the ATP-dependent AMP-binding enzyme family.</text>
</comment>
<dbReference type="Gene3D" id="2.30.38.10">
    <property type="entry name" value="Luciferase, Domain 3"/>
    <property type="match status" value="1"/>
</dbReference>
<dbReference type="InterPro" id="IPR020806">
    <property type="entry name" value="PKS_PP-bd"/>
</dbReference>
<proteinExistence type="inferred from homology"/>
<dbReference type="GO" id="GO:0008610">
    <property type="term" value="P:lipid biosynthetic process"/>
    <property type="evidence" value="ECO:0007669"/>
    <property type="project" value="UniProtKB-ARBA"/>
</dbReference>
<dbReference type="EMBL" id="MF196967">
    <property type="protein sequence ID" value="ASR75186.1"/>
    <property type="molecule type" value="Genomic_DNA"/>
</dbReference>
<dbReference type="InterPro" id="IPR001242">
    <property type="entry name" value="Condensation_dom"/>
</dbReference>
<reference evidence="6" key="1">
    <citation type="submission" date="2017-06" db="EMBL/GenBank/DDBJ databases">
        <authorList>
            <person name="Kim H.J."/>
            <person name="Triplett B.A."/>
        </authorList>
    </citation>
    <scope>NUCLEOTIDE SEQUENCE</scope>
    <source>
        <strain evidence="6">KVJ2</strain>
    </source>
</reference>
<dbReference type="SUPFAM" id="SSF56801">
    <property type="entry name" value="Acetyl-CoA synthetase-like"/>
    <property type="match status" value="1"/>
</dbReference>
<evidence type="ECO:0000259" key="5">
    <source>
        <dbReference type="PROSITE" id="PS50075"/>
    </source>
</evidence>
<dbReference type="PANTHER" id="PTHR45527">
    <property type="entry name" value="NONRIBOSOMAL PEPTIDE SYNTHETASE"/>
    <property type="match status" value="1"/>
</dbReference>
<dbReference type="CDD" id="cd12117">
    <property type="entry name" value="A_NRPS_Srf_like"/>
    <property type="match status" value="1"/>
</dbReference>
<dbReference type="NCBIfam" id="TIGR01733">
    <property type="entry name" value="AA-adenyl-dom"/>
    <property type="match status" value="1"/>
</dbReference>
<dbReference type="AlphaFoldDB" id="A0A222YWJ5"/>
<dbReference type="GO" id="GO:0043041">
    <property type="term" value="P:amino acid activation for nonribosomal peptide biosynthetic process"/>
    <property type="evidence" value="ECO:0007669"/>
    <property type="project" value="TreeGrafter"/>
</dbReference>
<organism evidence="6">
    <name type="scientific">Nostoc sp. KVJ2</name>
    <dbReference type="NCBI Taxonomy" id="457943"/>
    <lineage>
        <taxon>Bacteria</taxon>
        <taxon>Bacillati</taxon>
        <taxon>Cyanobacteriota</taxon>
        <taxon>Cyanophyceae</taxon>
        <taxon>Nostocales</taxon>
        <taxon>Nostocaceae</taxon>
        <taxon>Nostoc</taxon>
    </lineage>
</organism>
<name>A0A222YWJ5_9NOSO</name>
<dbReference type="FunFam" id="3.40.50.12780:FF:000012">
    <property type="entry name" value="Non-ribosomal peptide synthetase"/>
    <property type="match status" value="1"/>
</dbReference>
<dbReference type="PROSITE" id="PS50075">
    <property type="entry name" value="CARRIER"/>
    <property type="match status" value="1"/>
</dbReference>
<dbReference type="Gene3D" id="3.30.559.30">
    <property type="entry name" value="Nonribosomal peptide synthetase, condensation domain"/>
    <property type="match status" value="1"/>
</dbReference>
<dbReference type="PANTHER" id="PTHR45527:SF1">
    <property type="entry name" value="FATTY ACID SYNTHASE"/>
    <property type="match status" value="1"/>
</dbReference>
<dbReference type="FunFam" id="1.10.1200.10:FF:000005">
    <property type="entry name" value="Nonribosomal peptide synthetase 1"/>
    <property type="match status" value="1"/>
</dbReference>
<dbReference type="SUPFAM" id="SSF52777">
    <property type="entry name" value="CoA-dependent acyltransferases"/>
    <property type="match status" value="2"/>
</dbReference>
<dbReference type="FunFam" id="3.30.300.30:FF:000010">
    <property type="entry name" value="Enterobactin synthetase component F"/>
    <property type="match status" value="1"/>
</dbReference>
<dbReference type="GO" id="GO:0031177">
    <property type="term" value="F:phosphopantetheine binding"/>
    <property type="evidence" value="ECO:0007669"/>
    <property type="project" value="InterPro"/>
</dbReference>
<dbReference type="PROSITE" id="PS00455">
    <property type="entry name" value="AMP_BINDING"/>
    <property type="match status" value="1"/>
</dbReference>
<dbReference type="Gene3D" id="3.40.50.980">
    <property type="match status" value="2"/>
</dbReference>
<dbReference type="GO" id="GO:0005829">
    <property type="term" value="C:cytosol"/>
    <property type="evidence" value="ECO:0007669"/>
    <property type="project" value="TreeGrafter"/>
</dbReference>
<dbReference type="InterPro" id="IPR023213">
    <property type="entry name" value="CAT-like_dom_sf"/>
</dbReference>
<keyword evidence="4" id="KW-0597">Phosphoprotein</keyword>
<dbReference type="SMART" id="SM00823">
    <property type="entry name" value="PKS_PP"/>
    <property type="match status" value="1"/>
</dbReference>
<dbReference type="SUPFAM" id="SSF47336">
    <property type="entry name" value="ACP-like"/>
    <property type="match status" value="1"/>
</dbReference>
<dbReference type="Gene3D" id="3.30.559.10">
    <property type="entry name" value="Chloramphenicol acetyltransferase-like domain"/>
    <property type="match status" value="1"/>
</dbReference>
<protein>
    <submittedName>
        <fullName evidence="6">AptB</fullName>
    </submittedName>
</protein>
<dbReference type="Gene3D" id="3.30.300.30">
    <property type="match status" value="1"/>
</dbReference>
<dbReference type="PROSITE" id="PS00012">
    <property type="entry name" value="PHOSPHOPANTETHEINE"/>
    <property type="match status" value="1"/>
</dbReference>
<sequence>MSLVIGHLSFVKNHFLFSPIPIVMNNIEDLYELSPMQQGMLFHTLYAPESEVYFEQLLCILSGELNFLTFQQAWRQVVTRHPVLRSSFYWEEIEKPLQMVSKQVDLPWEELDWRNFTPDEQQQHLEDFLKCDRQKGFDLAQAPLMRFTVIQLEDYIYQFIWSHHHILFDGWSMQIILKEVLAFYEAHQRGEHLRLIPSRPYREYINWLQQQDIAQAKNFWQQTLQGFETPTSLIGNREQEQGIYNEQTFQLSQTVTEKLQYAARQHHLTLNNLVQGAWALLLSGYSGESNVVFGATVSGRPPTLTEVDSMVGLLINTLPIRVQVSGKAQLLPWLKQLQSQAFEQEQYAYYSLAEIQRLSDIPPGMPLFESLLVFENYPLDSAEQNTKKTLDISHLRCFERTNYPLTIVVNPQSELSGRIVYDASRFEQETVGRMIGHFQTLLVGMGANLQQDISQLSLLGAAEEELILQETSKNIDSIHYKCIHRLFEEQVEKTPEAVALVYEKQHLTYRELNNRANQLAHYLRSLGVKPEVRVGICVERSLEMVVGILAILKAGGAYVPLDPAYPSERLAFILEDVQTPILLTQTNLQNTLPLNNQTVVNLDSDWEIIAQYKQDNLHSEVNPENLAYIIYTSGSTGTPKGTEVPHRSIIGFMFGVDYIHLDAEQIWLQHSSISWDALTLELWTPLLYGGRCVLYPGKILTPGDLSRIIQEQGVNTLFLTTALFNLMIDTMPEALSGVKQLLFGGESVSVPHVHRALELLPGTQLINGYGPSECTVFTCCYPIPKQLAENVHSIPIGKPIGDRKVYLLDKDLYRVPIGVSGELYVGGASVARGYLNQPKLTSEKFIPNPFIEGDTLYKTGDLARRFPDGNLEFIGRIDTQVKIRGFRIELEEIEAFLIRHPDIKQVAVTVQEDEPGNKYLVAYLVTKDNQPTPSILRNFLKKKLPDYMIPTAFVFLEVFPLTPNGKINRRALPAPDTSQRNLEVDFVAPRTHTEQELATIWAEILKVKKVGIHDNFFELGGHSLLATQVISRLREAFSLDFPLRYLFENPTIAELAQKAIAQQIEQAENDALAQILGEVDQLSELEVTQQLLL</sequence>
<comment type="cofactor">
    <cofactor evidence="1">
        <name>pantetheine 4'-phosphate</name>
        <dbReference type="ChEBI" id="CHEBI:47942"/>
    </cofactor>
</comment>
<dbReference type="Pfam" id="PF00668">
    <property type="entry name" value="Condensation"/>
    <property type="match status" value="1"/>
</dbReference>
<dbReference type="Pfam" id="PF13193">
    <property type="entry name" value="AMP-binding_C"/>
    <property type="match status" value="1"/>
</dbReference>
<evidence type="ECO:0000256" key="2">
    <source>
        <dbReference type="ARBA" id="ARBA00006432"/>
    </source>
</evidence>